<proteinExistence type="predicted"/>
<dbReference type="Proteomes" id="UP001432322">
    <property type="component" value="Unassembled WGS sequence"/>
</dbReference>
<evidence type="ECO:0000313" key="2">
    <source>
        <dbReference type="EMBL" id="GMT14397.1"/>
    </source>
</evidence>
<dbReference type="EMBL" id="BTSY01000002">
    <property type="protein sequence ID" value="GMT14397.1"/>
    <property type="molecule type" value="Genomic_DNA"/>
</dbReference>
<feature type="compositionally biased region" description="Basic and acidic residues" evidence="1">
    <location>
        <begin position="284"/>
        <end position="299"/>
    </location>
</feature>
<feature type="region of interest" description="Disordered" evidence="1">
    <location>
        <begin position="159"/>
        <end position="180"/>
    </location>
</feature>
<accession>A0AAV5V801</accession>
<organism evidence="2 3">
    <name type="scientific">Pristionchus fissidentatus</name>
    <dbReference type="NCBI Taxonomy" id="1538716"/>
    <lineage>
        <taxon>Eukaryota</taxon>
        <taxon>Metazoa</taxon>
        <taxon>Ecdysozoa</taxon>
        <taxon>Nematoda</taxon>
        <taxon>Chromadorea</taxon>
        <taxon>Rhabditida</taxon>
        <taxon>Rhabditina</taxon>
        <taxon>Diplogasteromorpha</taxon>
        <taxon>Diplogasteroidea</taxon>
        <taxon>Neodiplogasteridae</taxon>
        <taxon>Pristionchus</taxon>
    </lineage>
</organism>
<protein>
    <submittedName>
        <fullName evidence="2">Uncharacterized protein</fullName>
    </submittedName>
</protein>
<dbReference type="AlphaFoldDB" id="A0AAV5V801"/>
<evidence type="ECO:0000313" key="3">
    <source>
        <dbReference type="Proteomes" id="UP001432322"/>
    </source>
</evidence>
<keyword evidence="3" id="KW-1185">Reference proteome</keyword>
<gene>
    <name evidence="2" type="ORF">PFISCL1PPCAC_5694</name>
</gene>
<comment type="caution">
    <text evidence="2">The sequence shown here is derived from an EMBL/GenBank/DDBJ whole genome shotgun (WGS) entry which is preliminary data.</text>
</comment>
<feature type="compositionally biased region" description="Acidic residues" evidence="1">
    <location>
        <begin position="402"/>
        <end position="426"/>
    </location>
</feature>
<feature type="region of interest" description="Disordered" evidence="1">
    <location>
        <begin position="400"/>
        <end position="426"/>
    </location>
</feature>
<sequence>MEPNVSVLKELREDVPLSPAKPVYQVRRAPRLRSPGVEIHVTKPKPVKEKPDWSILEPSMPVLEKEWIAPSPTKKRDDNLVWKWIRQAPGQHPIGRWMEPDEEINPMLIDYNEEEATYDPAADHWAERARTRRRMAAEERKRIRLLMSAPLILNDSLNEEMLDQPGPSNVYEDESNSPVDPSVEEELEVDVVAGGTDPLPLSHIPPRRVFLPQEGQWVALYEEAPPPPPSEVFDEKHPDYDPIAVAAVNRARVVANRMNRMERAKEEEARKQQLRAEREEKLKKEAEEMNGEKKRKEPADDAIQSKRMRRASYVRRLRAEKRMEMGEEEWMKHLERERIKRRERETAKCSDPAYVEKKRLRATLKTREIRANRAICGQRREMYYEQRGEEVYEDGVYQMEETQVDQTDEGDASKTEDDEMIEVEKW</sequence>
<reference evidence="2" key="1">
    <citation type="submission" date="2023-10" db="EMBL/GenBank/DDBJ databases">
        <title>Genome assembly of Pristionchus species.</title>
        <authorList>
            <person name="Yoshida K."/>
            <person name="Sommer R.J."/>
        </authorList>
    </citation>
    <scope>NUCLEOTIDE SEQUENCE</scope>
    <source>
        <strain evidence="2">RS5133</strain>
    </source>
</reference>
<name>A0AAV5V801_9BILA</name>
<evidence type="ECO:0000256" key="1">
    <source>
        <dbReference type="SAM" id="MobiDB-lite"/>
    </source>
</evidence>
<feature type="region of interest" description="Disordered" evidence="1">
    <location>
        <begin position="284"/>
        <end position="304"/>
    </location>
</feature>